<reference evidence="2 3" key="1">
    <citation type="submission" date="2021-03" db="EMBL/GenBank/DDBJ databases">
        <title>Glycomyces sp. nov., a novel actinomycete isolated from soil.</title>
        <authorList>
            <person name="Yang X."/>
            <person name="Xu X."/>
        </authorList>
    </citation>
    <scope>NUCLEOTIDE SEQUENCE [LARGE SCALE GENOMIC DNA]</scope>
    <source>
        <strain evidence="2 3">NEAU-S30</strain>
    </source>
</reference>
<keyword evidence="3" id="KW-1185">Reference proteome</keyword>
<organism evidence="2 3">
    <name type="scientific">Glycomyces niveus</name>
    <dbReference type="NCBI Taxonomy" id="2820287"/>
    <lineage>
        <taxon>Bacteria</taxon>
        <taxon>Bacillati</taxon>
        <taxon>Actinomycetota</taxon>
        <taxon>Actinomycetes</taxon>
        <taxon>Glycomycetales</taxon>
        <taxon>Glycomycetaceae</taxon>
        <taxon>Glycomyces</taxon>
    </lineage>
</organism>
<sequence length="206" mass="22860">MTPPTSFDALLEKATGPREFAAAFMDHLGLAGIFERMDIAEEEIAAAQKRHPDASDRLYHSFKLLVPSHERMEYEPVYRAHCREILHRVATGGDTRIGTAAEVCCTLHDVSLIAPLRSAASGLYLRMWRAAGLPDFPELIPASENHEALEGSRIDDHESETRRKLTDHTRTLDSVECRGMHHGERITCTLAPAPTLFDAMDAGARS</sequence>
<dbReference type="EMBL" id="JAGFNP010000003">
    <property type="protein sequence ID" value="MBO3732786.1"/>
    <property type="molecule type" value="Genomic_DNA"/>
</dbReference>
<dbReference type="RefSeq" id="WP_208495564.1">
    <property type="nucleotide sequence ID" value="NZ_JAGFNP010000003.1"/>
</dbReference>
<comment type="caution">
    <text evidence="2">The sequence shown here is derived from an EMBL/GenBank/DDBJ whole genome shotgun (WGS) entry which is preliminary data.</text>
</comment>
<keyword evidence="1" id="KW-0175">Coiled coil</keyword>
<accession>A0ABS3U1Y9</accession>
<gene>
    <name evidence="2" type="ORF">J5V16_08115</name>
</gene>
<protein>
    <submittedName>
        <fullName evidence="2">Uncharacterized protein</fullName>
    </submittedName>
</protein>
<evidence type="ECO:0000313" key="3">
    <source>
        <dbReference type="Proteomes" id="UP000681341"/>
    </source>
</evidence>
<feature type="coiled-coil region" evidence="1">
    <location>
        <begin position="30"/>
        <end position="57"/>
    </location>
</feature>
<proteinExistence type="predicted"/>
<dbReference type="Proteomes" id="UP000681341">
    <property type="component" value="Unassembled WGS sequence"/>
</dbReference>
<name>A0ABS3U1Y9_9ACTN</name>
<evidence type="ECO:0000313" key="2">
    <source>
        <dbReference type="EMBL" id="MBO3732786.1"/>
    </source>
</evidence>
<evidence type="ECO:0000256" key="1">
    <source>
        <dbReference type="SAM" id="Coils"/>
    </source>
</evidence>